<evidence type="ECO:0000313" key="2">
    <source>
        <dbReference type="EMBL" id="CNV26788.1"/>
    </source>
</evidence>
<evidence type="ECO:0000313" key="1">
    <source>
        <dbReference type="EMBL" id="CNU64166.1"/>
    </source>
</evidence>
<proteinExistence type="predicted"/>
<dbReference type="Proteomes" id="UP000042394">
    <property type="component" value="Unassembled WGS sequence"/>
</dbReference>
<dbReference type="EMBL" id="CQPD01000084">
    <property type="protein sequence ID" value="CNV26788.1"/>
    <property type="molecule type" value="Genomic_DNA"/>
</dbReference>
<evidence type="ECO:0000313" key="3">
    <source>
        <dbReference type="Proteomes" id="UP000041314"/>
    </source>
</evidence>
<organism evidence="2 4">
    <name type="scientific">Salmonella enterica subsp. enterica serovar Bovismorbificans</name>
    <dbReference type="NCBI Taxonomy" id="58097"/>
    <lineage>
        <taxon>Bacteria</taxon>
        <taxon>Pseudomonadati</taxon>
        <taxon>Pseudomonadota</taxon>
        <taxon>Gammaproteobacteria</taxon>
        <taxon>Enterobacterales</taxon>
        <taxon>Enterobacteriaceae</taxon>
        <taxon>Salmonella</taxon>
    </lineage>
</organism>
<protein>
    <submittedName>
        <fullName evidence="2">Uncharacterized protein</fullName>
    </submittedName>
</protein>
<sequence length="68" mass="7658">MVAPHARHYRRNAVKRTFGDIRAFDVGKIFTGEDGVGVTKHNRVNAGNFAEVINRVFRHAVVRIGRKA</sequence>
<name>A0A655ELP1_SALET</name>
<dbReference type="EMBL" id="CQPA01000029">
    <property type="protein sequence ID" value="CNU64166.1"/>
    <property type="molecule type" value="Genomic_DNA"/>
</dbReference>
<evidence type="ECO:0000313" key="4">
    <source>
        <dbReference type="Proteomes" id="UP000042394"/>
    </source>
</evidence>
<dbReference type="AlphaFoldDB" id="A0A655ELP1"/>
<gene>
    <name evidence="1" type="ORF">ERS008198_03230</name>
    <name evidence="2" type="ORF">ERS008207_04786</name>
</gene>
<reference evidence="3 4" key="1">
    <citation type="submission" date="2015-03" db="EMBL/GenBank/DDBJ databases">
        <authorList>
            <consortium name="Pathogen Informatics"/>
        </authorList>
    </citation>
    <scope>NUCLEOTIDE SEQUENCE [LARGE SCALE GENOMIC DNA]</scope>
    <source>
        <strain evidence="1 3">A1104</strain>
        <strain evidence="2 4">D4891</strain>
    </source>
</reference>
<accession>A0A655ELP1</accession>
<dbReference type="Proteomes" id="UP000041314">
    <property type="component" value="Unassembled WGS sequence"/>
</dbReference>